<dbReference type="EMBL" id="BAABGU010000012">
    <property type="protein sequence ID" value="GAA4569466.1"/>
    <property type="molecule type" value="Genomic_DNA"/>
</dbReference>
<feature type="transmembrane region" description="Helical" evidence="1">
    <location>
        <begin position="27"/>
        <end position="50"/>
    </location>
</feature>
<keyword evidence="1" id="KW-0472">Membrane</keyword>
<dbReference type="Proteomes" id="UP001500307">
    <property type="component" value="Unassembled WGS sequence"/>
</dbReference>
<comment type="caution">
    <text evidence="2">The sequence shown here is derived from an EMBL/GenBank/DDBJ whole genome shotgun (WGS) entry which is preliminary data.</text>
</comment>
<reference evidence="3" key="1">
    <citation type="journal article" date="2019" name="Int. J. Syst. Evol. Microbiol.">
        <title>The Global Catalogue of Microorganisms (GCM) 10K type strain sequencing project: providing services to taxonomists for standard genome sequencing and annotation.</title>
        <authorList>
            <consortium name="The Broad Institute Genomics Platform"/>
            <consortium name="The Broad Institute Genome Sequencing Center for Infectious Disease"/>
            <person name="Wu L."/>
            <person name="Ma J."/>
        </authorList>
    </citation>
    <scope>NUCLEOTIDE SEQUENCE [LARGE SCALE GENOMIC DNA]</scope>
    <source>
        <strain evidence="3">JCM 3175</strain>
    </source>
</reference>
<evidence type="ECO:0000313" key="2">
    <source>
        <dbReference type="EMBL" id="GAA4569466.1"/>
    </source>
</evidence>
<organism evidence="2 3">
    <name type="scientific">Micromonospora coerulea</name>
    <dbReference type="NCBI Taxonomy" id="47856"/>
    <lineage>
        <taxon>Bacteria</taxon>
        <taxon>Bacillati</taxon>
        <taxon>Actinomycetota</taxon>
        <taxon>Actinomycetes</taxon>
        <taxon>Micromonosporales</taxon>
        <taxon>Micromonosporaceae</taxon>
        <taxon>Micromonospora</taxon>
    </lineage>
</organism>
<feature type="transmembrane region" description="Helical" evidence="1">
    <location>
        <begin position="70"/>
        <end position="94"/>
    </location>
</feature>
<evidence type="ECO:0000256" key="1">
    <source>
        <dbReference type="SAM" id="Phobius"/>
    </source>
</evidence>
<protein>
    <submittedName>
        <fullName evidence="2">Uncharacterized protein</fullName>
    </submittedName>
</protein>
<sequence length="139" mass="14285">MTTADLDLTAAPGASGRSLARAQFTLTAVYLAAIGVALGRAASFSGYLYLPHQGDEYTGNADLWPGLWAPVSLALIVVIGVAPYLAVAAVLVAVTRLPTAGMRNSAHRRSLIASTVLAALVAASSLTPPVQALLSWLLD</sequence>
<evidence type="ECO:0000313" key="3">
    <source>
        <dbReference type="Proteomes" id="UP001500307"/>
    </source>
</evidence>
<dbReference type="RefSeq" id="WP_346119337.1">
    <property type="nucleotide sequence ID" value="NZ_BAABGU010000012.1"/>
</dbReference>
<proteinExistence type="predicted"/>
<accession>A0ABP8SHN1</accession>
<gene>
    <name evidence="2" type="ORF">GCM10023176_26100</name>
</gene>
<keyword evidence="1" id="KW-0812">Transmembrane</keyword>
<name>A0ABP8SHN1_9ACTN</name>
<keyword evidence="1" id="KW-1133">Transmembrane helix</keyword>
<feature type="transmembrane region" description="Helical" evidence="1">
    <location>
        <begin position="115"/>
        <end position="138"/>
    </location>
</feature>
<keyword evidence="3" id="KW-1185">Reference proteome</keyword>